<keyword evidence="5" id="KW-0808">Transferase</keyword>
<dbReference type="Pfam" id="PF22191">
    <property type="entry name" value="IBR_1"/>
    <property type="match status" value="1"/>
</dbReference>
<evidence type="ECO:0000256" key="11">
    <source>
        <dbReference type="ARBA" id="ARBA00022833"/>
    </source>
</evidence>
<organism evidence="18 19">
    <name type="scientific">Dictyostelium purpureum</name>
    <name type="common">Slime mold</name>
    <dbReference type="NCBI Taxonomy" id="5786"/>
    <lineage>
        <taxon>Eukaryota</taxon>
        <taxon>Amoebozoa</taxon>
        <taxon>Evosea</taxon>
        <taxon>Eumycetozoa</taxon>
        <taxon>Dictyostelia</taxon>
        <taxon>Dictyosteliales</taxon>
        <taxon>Dictyosteliaceae</taxon>
        <taxon>Dictyostelium</taxon>
    </lineage>
</organism>
<accession>F0Z6I9</accession>
<name>F0Z6I9_DICPU</name>
<dbReference type="GO" id="GO:0061630">
    <property type="term" value="F:ubiquitin protein ligase activity"/>
    <property type="evidence" value="ECO:0000318"/>
    <property type="project" value="GO_Central"/>
</dbReference>
<evidence type="ECO:0000256" key="14">
    <source>
        <dbReference type="PROSITE-ProRule" id="PRU00175"/>
    </source>
</evidence>
<proteinExistence type="predicted"/>
<feature type="domain" description="RING-type" evidence="16">
    <location>
        <begin position="365"/>
        <end position="412"/>
    </location>
</feature>
<evidence type="ECO:0000256" key="4">
    <source>
        <dbReference type="ARBA" id="ARBA00012251"/>
    </source>
</evidence>
<keyword evidence="11" id="KW-0862">Zinc</keyword>
<evidence type="ECO:0000256" key="7">
    <source>
        <dbReference type="ARBA" id="ARBA00022723"/>
    </source>
</evidence>
<protein>
    <recommendedName>
        <fullName evidence="4">RBR-type E3 ubiquitin transferase</fullName>
        <ecNumber evidence="4">2.3.2.31</ecNumber>
    </recommendedName>
</protein>
<sequence length="1105" mass="127900">MSHRNTSEELYINIEVPDSRKRFTITYEKNENDNESLVILVPNNLTFSGLLGQIINRFKLEASDKSKIRVKTNGHRVKNLLNSYNNQVFNFTISNIVDQDPEDEETSERALTKSEENNFFQEELRERQKKAASEFLQLFKSGTSNRNIFYNKIIVPLLKSKGDNRIVIVGESYPYRCKVIILNSNKDTRVVLYFIEQPSNGSLNYKTQVFIEENKPKSKLTINQIEEVINEQYKTNRTNVVEIVTKVEQLYNDNVPNIIYYDMSPEALDLFSEIKSAKTESQNVAVSTIYNKTESISSFYDIPYSFSKNLLWQNKFETKKIKGNGDEKNISIIRSLSFPHKAKDISLYRFKNVVEVLPKGSQIECPICFCEYDNKETIELICGHRYCNGCLSQYFLTSANDGNGNRIQITCPHLGCLNKCIDEVTIETCLPSKKDTSNMLKGMIKDYTFNVAGTFPCPEANCGRLILNLKSVTGMLPYVNCDTHHFCLLCKKSGYHWPLLCTNTSSDSKELFSYKWILENTTICSSCQYPIEKNSGCDHMTCSRCKYQFCYRCGSKYQYPHDCNNSQHAKIKFFFNTFSSKAFDIDLSFMEEFFKRGDFQTHDPLVNHLYRSFVSIITEKKFKCKRHLQLLENAIFSLYTYSNRPQNMEKFNSLHAKSALKRLLRENNLGSSYLARNKGPKIRSLSANICINGSKKVLANIFVNTQFHDFKQEIATQLNKLPSATGSEPFDPKKLRVYNIYGGQIKNSLEVLDSEPLFISKSINEPFVIPEFPTLTPEEIEEAKKKIDEEKEKEVVIQIGKKFKKFTELRSKEKRSQDKSKLFEKETTQLKIQEQLINDRQVKVDEATDGKPIDQYSYYYKNNDGIYSDEDSSSGDDDNGDEGEEDVNELLLNEFINIDSGSSSSEFEDDNESAFVKEAKQAQQQQETIDKEQRQIEIVIKVLEFFQDDHNNGLDFEKVFDVCFDAKNLSHAIKLVTKYLDETVYSKQYGLSQEHILIKQVLIDLYPHVSHNVIDTAIKESGCNLEKAKHWILHKFIKQQKRKQKQPQQPPKTTTLVTSAITTNVNNNNNNLYQDIIEDEYHDEDGYDDEEDKINSKLYPKYKWY</sequence>
<dbReference type="GO" id="GO:0031624">
    <property type="term" value="F:ubiquitin conjugating enzyme binding"/>
    <property type="evidence" value="ECO:0000318"/>
    <property type="project" value="GO_Central"/>
</dbReference>
<dbReference type="GO" id="GO:0006511">
    <property type="term" value="P:ubiquitin-dependent protein catabolic process"/>
    <property type="evidence" value="ECO:0000318"/>
    <property type="project" value="GO_Central"/>
</dbReference>
<evidence type="ECO:0000256" key="9">
    <source>
        <dbReference type="ARBA" id="ARBA00022771"/>
    </source>
</evidence>
<dbReference type="InterPro" id="IPR013083">
    <property type="entry name" value="Znf_RING/FYVE/PHD"/>
</dbReference>
<dbReference type="GO" id="GO:0008270">
    <property type="term" value="F:zinc ion binding"/>
    <property type="evidence" value="ECO:0007669"/>
    <property type="project" value="UniProtKB-KW"/>
</dbReference>
<dbReference type="OrthoDB" id="20451at2759"/>
<comment type="pathway">
    <text evidence="3">Protein modification; protein ubiquitination.</text>
</comment>
<dbReference type="InterPro" id="IPR017907">
    <property type="entry name" value="Znf_RING_CS"/>
</dbReference>
<dbReference type="AlphaFoldDB" id="F0Z6I9"/>
<comment type="subcellular location">
    <subcellularLocation>
        <location evidence="2">Membrane</location>
        <topology evidence="2">Single-pass membrane protein</topology>
    </subcellularLocation>
</comment>
<evidence type="ECO:0000256" key="15">
    <source>
        <dbReference type="SAM" id="MobiDB-lite"/>
    </source>
</evidence>
<dbReference type="RefSeq" id="XP_003283045.1">
    <property type="nucleotide sequence ID" value="XM_003282997.1"/>
</dbReference>
<evidence type="ECO:0000259" key="16">
    <source>
        <dbReference type="PROSITE" id="PS50089"/>
    </source>
</evidence>
<evidence type="ECO:0000256" key="8">
    <source>
        <dbReference type="ARBA" id="ARBA00022737"/>
    </source>
</evidence>
<reference evidence="19" key="1">
    <citation type="journal article" date="2011" name="Genome Biol.">
        <title>Comparative genomics of the social amoebae Dictyostelium discoideum and Dictyostelium purpureum.</title>
        <authorList>
            <consortium name="US DOE Joint Genome Institute (JGI-PGF)"/>
            <person name="Sucgang R."/>
            <person name="Kuo A."/>
            <person name="Tian X."/>
            <person name="Salerno W."/>
            <person name="Parikh A."/>
            <person name="Feasley C.L."/>
            <person name="Dalin E."/>
            <person name="Tu H."/>
            <person name="Huang E."/>
            <person name="Barry K."/>
            <person name="Lindquist E."/>
            <person name="Shapiro H."/>
            <person name="Bruce D."/>
            <person name="Schmutz J."/>
            <person name="Salamov A."/>
            <person name="Fey P."/>
            <person name="Gaudet P."/>
            <person name="Anjard C."/>
            <person name="Babu M.M."/>
            <person name="Basu S."/>
            <person name="Bushmanova Y."/>
            <person name="van der Wel H."/>
            <person name="Katoh-Kurasawa M."/>
            <person name="Dinh C."/>
            <person name="Coutinho P.M."/>
            <person name="Saito T."/>
            <person name="Elias M."/>
            <person name="Schaap P."/>
            <person name="Kay R.R."/>
            <person name="Henrissat B."/>
            <person name="Eichinger L."/>
            <person name="Rivero F."/>
            <person name="Putnam N.H."/>
            <person name="West C.M."/>
            <person name="Loomis W.F."/>
            <person name="Chisholm R.L."/>
            <person name="Shaulsky G."/>
            <person name="Strassmann J.E."/>
            <person name="Queller D.C."/>
            <person name="Kuspa A."/>
            <person name="Grigoriev I.V."/>
        </authorList>
    </citation>
    <scope>NUCLEOTIDE SEQUENCE [LARGE SCALE GENOMIC DNA]</scope>
    <source>
        <strain evidence="19">QSDP1</strain>
    </source>
</reference>
<dbReference type="InParanoid" id="F0Z6I9"/>
<dbReference type="eggNOG" id="KOG1815">
    <property type="taxonomic scope" value="Eukaryota"/>
</dbReference>
<keyword evidence="12" id="KW-1133">Transmembrane helix</keyword>
<dbReference type="InterPro" id="IPR044066">
    <property type="entry name" value="TRIAD_supradom"/>
</dbReference>
<dbReference type="FunCoup" id="F0Z6I9">
    <property type="interactions" value="452"/>
</dbReference>
<dbReference type="GO" id="GO:0005737">
    <property type="term" value="C:cytoplasm"/>
    <property type="evidence" value="ECO:0000318"/>
    <property type="project" value="GO_Central"/>
</dbReference>
<keyword evidence="6" id="KW-0812">Transmembrane</keyword>
<keyword evidence="13" id="KW-0472">Membrane</keyword>
<evidence type="ECO:0000256" key="3">
    <source>
        <dbReference type="ARBA" id="ARBA00004906"/>
    </source>
</evidence>
<dbReference type="FunFam" id="1.20.120.1750:FF:000082">
    <property type="entry name" value="RBR-type E3 ubiquitin transferase"/>
    <property type="match status" value="1"/>
</dbReference>
<keyword evidence="10" id="KW-0833">Ubl conjugation pathway</keyword>
<evidence type="ECO:0000256" key="10">
    <source>
        <dbReference type="ARBA" id="ARBA00022786"/>
    </source>
</evidence>
<dbReference type="VEuPathDB" id="AmoebaDB:DICPUDRAFT_96248"/>
<dbReference type="InterPro" id="IPR031127">
    <property type="entry name" value="E3_UB_ligase_RBR"/>
</dbReference>
<dbReference type="GeneID" id="10503467"/>
<dbReference type="Proteomes" id="UP000001064">
    <property type="component" value="Unassembled WGS sequence"/>
</dbReference>
<dbReference type="Gene3D" id="3.30.40.10">
    <property type="entry name" value="Zinc/RING finger domain, C3HC4 (zinc finger)"/>
    <property type="match status" value="1"/>
</dbReference>
<evidence type="ECO:0000256" key="13">
    <source>
        <dbReference type="ARBA" id="ARBA00023136"/>
    </source>
</evidence>
<dbReference type="GO" id="GO:0000151">
    <property type="term" value="C:ubiquitin ligase complex"/>
    <property type="evidence" value="ECO:0000318"/>
    <property type="project" value="GO_Central"/>
</dbReference>
<dbReference type="PROSITE" id="PS50089">
    <property type="entry name" value="ZF_RING_2"/>
    <property type="match status" value="1"/>
</dbReference>
<comment type="catalytic activity">
    <reaction evidence="1">
        <text>[E2 ubiquitin-conjugating enzyme]-S-ubiquitinyl-L-cysteine + [acceptor protein]-L-lysine = [E2 ubiquitin-conjugating enzyme]-L-cysteine + [acceptor protein]-N(6)-ubiquitinyl-L-lysine.</text>
        <dbReference type="EC" id="2.3.2.31"/>
    </reaction>
</comment>
<dbReference type="CDD" id="cd20335">
    <property type="entry name" value="BRcat_RBR"/>
    <property type="match status" value="1"/>
</dbReference>
<evidence type="ECO:0000256" key="6">
    <source>
        <dbReference type="ARBA" id="ARBA00022692"/>
    </source>
</evidence>
<dbReference type="CDD" id="cd20336">
    <property type="entry name" value="Rcat_RBR"/>
    <property type="match status" value="1"/>
</dbReference>
<dbReference type="InterPro" id="IPR001841">
    <property type="entry name" value="Znf_RING"/>
</dbReference>
<dbReference type="SUPFAM" id="SSF57850">
    <property type="entry name" value="RING/U-box"/>
    <property type="match status" value="2"/>
</dbReference>
<keyword evidence="19" id="KW-1185">Reference proteome</keyword>
<evidence type="ECO:0000256" key="5">
    <source>
        <dbReference type="ARBA" id="ARBA00022679"/>
    </source>
</evidence>
<feature type="domain" description="RING-type" evidence="17">
    <location>
        <begin position="361"/>
        <end position="572"/>
    </location>
</feature>
<dbReference type="STRING" id="5786.F0Z6I9"/>
<dbReference type="EC" id="2.3.2.31" evidence="4"/>
<evidence type="ECO:0000256" key="2">
    <source>
        <dbReference type="ARBA" id="ARBA00004167"/>
    </source>
</evidence>
<dbReference type="EMBL" id="GL870942">
    <property type="protein sequence ID" value="EGC40498.1"/>
    <property type="molecule type" value="Genomic_DNA"/>
</dbReference>
<dbReference type="Gene3D" id="1.20.120.1750">
    <property type="match status" value="1"/>
</dbReference>
<keyword evidence="8" id="KW-0677">Repeat</keyword>
<dbReference type="OMA" id="CLNKCID"/>
<dbReference type="PROSITE" id="PS51873">
    <property type="entry name" value="TRIAD"/>
    <property type="match status" value="1"/>
</dbReference>
<feature type="region of interest" description="Disordered" evidence="15">
    <location>
        <begin position="862"/>
        <end position="884"/>
    </location>
</feature>
<evidence type="ECO:0000313" key="19">
    <source>
        <dbReference type="Proteomes" id="UP000001064"/>
    </source>
</evidence>
<dbReference type="GO" id="GO:0031090">
    <property type="term" value="C:organelle membrane"/>
    <property type="evidence" value="ECO:0007669"/>
    <property type="project" value="UniProtKB-ARBA"/>
</dbReference>
<feature type="compositionally biased region" description="Acidic residues" evidence="15">
    <location>
        <begin position="867"/>
        <end position="884"/>
    </location>
</feature>
<evidence type="ECO:0000256" key="1">
    <source>
        <dbReference type="ARBA" id="ARBA00001798"/>
    </source>
</evidence>
<dbReference type="PROSITE" id="PS00518">
    <property type="entry name" value="ZF_RING_1"/>
    <property type="match status" value="1"/>
</dbReference>
<dbReference type="FunFam" id="3.30.40.10:FF:000051">
    <property type="entry name" value="RBR-type E3 ubiquitin transferase"/>
    <property type="match status" value="1"/>
</dbReference>
<dbReference type="GO" id="GO:0016567">
    <property type="term" value="P:protein ubiquitination"/>
    <property type="evidence" value="ECO:0007669"/>
    <property type="project" value="InterPro"/>
</dbReference>
<keyword evidence="9 14" id="KW-0863">Zinc-finger</keyword>
<evidence type="ECO:0000259" key="17">
    <source>
        <dbReference type="PROSITE" id="PS51873"/>
    </source>
</evidence>
<evidence type="ECO:0000256" key="12">
    <source>
        <dbReference type="ARBA" id="ARBA00022989"/>
    </source>
</evidence>
<keyword evidence="7" id="KW-0479">Metal-binding</keyword>
<dbReference type="KEGG" id="dpp:DICPUDRAFT_96248"/>
<evidence type="ECO:0000313" key="18">
    <source>
        <dbReference type="EMBL" id="EGC40498.1"/>
    </source>
</evidence>
<gene>
    <name evidence="18" type="ORF">DICPUDRAFT_96248</name>
</gene>
<dbReference type="PANTHER" id="PTHR11685">
    <property type="entry name" value="RBR FAMILY RING FINGER AND IBR DOMAIN-CONTAINING"/>
    <property type="match status" value="1"/>
</dbReference>
<dbReference type="CDD" id="cd16773">
    <property type="entry name" value="RING-HC_RBR_TRIAD1"/>
    <property type="match status" value="1"/>
</dbReference>